<dbReference type="InterPro" id="IPR010173">
    <property type="entry name" value="CRISPR-assoc_Csm5"/>
</dbReference>
<dbReference type="Proteomes" id="UP001352533">
    <property type="component" value="Unassembled WGS sequence"/>
</dbReference>
<dbReference type="PANTHER" id="PTHR38007:SF1">
    <property type="entry name" value="CRISPR SYSTEM CMS PROTEIN CSM5"/>
    <property type="match status" value="1"/>
</dbReference>
<keyword evidence="10" id="KW-1185">Reference proteome</keyword>
<dbReference type="EMBL" id="JAMDKS010000008">
    <property type="protein sequence ID" value="MEE6112576.1"/>
    <property type="molecule type" value="Genomic_DNA"/>
</dbReference>
<evidence type="ECO:0000256" key="2">
    <source>
        <dbReference type="ARBA" id="ARBA00006680"/>
    </source>
</evidence>
<gene>
    <name evidence="9" type="ORF">M5S25_05090</name>
</gene>
<comment type="similarity">
    <text evidence="2">Belongs to the CRISPR-associated Csm5 family.</text>
</comment>
<evidence type="ECO:0000313" key="9">
    <source>
        <dbReference type="EMBL" id="MEE6112576.1"/>
    </source>
</evidence>
<dbReference type="PANTHER" id="PTHR38007">
    <property type="entry name" value="CRISPR SYSTEM CMS PROTEIN CSM5"/>
    <property type="match status" value="1"/>
</dbReference>
<comment type="function">
    <text evidence="1">This subunit might be involved in maturation of a crRNA intermediate to its mature form.</text>
</comment>
<evidence type="ECO:0000256" key="4">
    <source>
        <dbReference type="ARBA" id="ARBA00022884"/>
    </source>
</evidence>
<evidence type="ECO:0000259" key="8">
    <source>
        <dbReference type="Pfam" id="PF03787"/>
    </source>
</evidence>
<evidence type="ECO:0000256" key="3">
    <source>
        <dbReference type="ARBA" id="ARBA00016113"/>
    </source>
</evidence>
<evidence type="ECO:0000256" key="6">
    <source>
        <dbReference type="ARBA" id="ARBA00031720"/>
    </source>
</evidence>
<comment type="caution">
    <text evidence="9">The sequence shown here is derived from an EMBL/GenBank/DDBJ whole genome shotgun (WGS) entry which is preliminary data.</text>
</comment>
<keyword evidence="5" id="KW-0051">Antiviral defense</keyword>
<name>A0ABU7QPP7_AVIPA</name>
<protein>
    <recommendedName>
        <fullName evidence="3">CRISPR system Cms protein Csm5</fullName>
    </recommendedName>
    <alternativeName>
        <fullName evidence="6">CRISPR type III A-associated protein Csm5</fullName>
    </alternativeName>
</protein>
<dbReference type="InterPro" id="IPR005537">
    <property type="entry name" value="RAMP_III_fam"/>
</dbReference>
<evidence type="ECO:0000256" key="1">
    <source>
        <dbReference type="ARBA" id="ARBA00003088"/>
    </source>
</evidence>
<sequence length="518" mass="59492">MTKEFMHTHQVYLTPLSPIHIGCGEDFEPTNYVIDNQILYHFEPSNLCLVKEKRDELLNLAKQSDLLRIQRFFKANTKSAVNFSHYFANVATGIASEWENRIGKVAQRESNGREVVAKLAIERTSYLPYEHNAYIPGSSFKGALATAILDLAHKKSDAPRLERKENLIKKYIGEFKESELRTVKFGDFVPLKEINSKIYFCLNFKKKPTEKGILGRGISLRRETIVSGQYRAFQSDLALWENKHKQTSSYELNEIFDILNAYYVPIFNEECERLIANGLINRQWVSSVQSLLNSKKIALIRLGKNGADSKVLRNAGTAQIKIMQGRGKSTQKDRSTTLWLAGETSQQTNDLLPFGWALLEINHGQENEKLKQWCEQQMLANHIIDKVVLIEKHQADQQKLKQQYEEEQNRIQEREAQRLAEEQAKSQLLSSASENQRLVLEFVEKLQNTTERQIDTSGSPLLKEAQALLASATEWNETEQQFIKEKITVDLLKSKIDFKKKDTEKNLKKLLNKLVSAS</sequence>
<evidence type="ECO:0000256" key="5">
    <source>
        <dbReference type="ARBA" id="ARBA00023118"/>
    </source>
</evidence>
<dbReference type="RefSeq" id="WP_194751065.1">
    <property type="nucleotide sequence ID" value="NZ_JACEWB010000008.1"/>
</dbReference>
<keyword evidence="7" id="KW-0175">Coiled coil</keyword>
<proteinExistence type="inferred from homology"/>
<reference evidence="9 10" key="1">
    <citation type="journal article" date="2022" name="Front. Microbiol.">
        <title>Commensal bacteria contribute to the growth of multidrug-resistant Avibacterium paragallinarum in chickens.</title>
        <authorList>
            <person name="Zhu J."/>
            <person name="Chen Y."/>
            <person name="Wu Y."/>
            <person name="Wang Y."/>
            <person name="Zhu K."/>
        </authorList>
    </citation>
    <scope>NUCLEOTIDE SEQUENCE [LARGE SCALE GENOMIC DNA]</scope>
    <source>
        <strain evidence="9 10">AV12</strain>
    </source>
</reference>
<feature type="domain" description="CRISPR type III-associated protein" evidence="8">
    <location>
        <begin position="13"/>
        <end position="199"/>
    </location>
</feature>
<evidence type="ECO:0000256" key="7">
    <source>
        <dbReference type="SAM" id="Coils"/>
    </source>
</evidence>
<feature type="coiled-coil region" evidence="7">
    <location>
        <begin position="390"/>
        <end position="424"/>
    </location>
</feature>
<organism evidence="9 10">
    <name type="scientific">Avibacterium paragallinarum</name>
    <name type="common">Haemophilus gallinarum</name>
    <dbReference type="NCBI Taxonomy" id="728"/>
    <lineage>
        <taxon>Bacteria</taxon>
        <taxon>Pseudomonadati</taxon>
        <taxon>Pseudomonadota</taxon>
        <taxon>Gammaproteobacteria</taxon>
        <taxon>Pasteurellales</taxon>
        <taxon>Pasteurellaceae</taxon>
        <taxon>Avibacterium</taxon>
    </lineage>
</organism>
<dbReference type="Pfam" id="PF03787">
    <property type="entry name" value="RAMPs"/>
    <property type="match status" value="1"/>
</dbReference>
<evidence type="ECO:0000313" key="10">
    <source>
        <dbReference type="Proteomes" id="UP001352533"/>
    </source>
</evidence>
<accession>A0ABU7QPP7</accession>
<keyword evidence="4" id="KW-0694">RNA-binding</keyword>